<name>A0A9W2V5N5_PANPR</name>
<evidence type="ECO:0000256" key="4">
    <source>
        <dbReference type="ARBA" id="ARBA00023018"/>
    </source>
</evidence>
<evidence type="ECO:0000256" key="10">
    <source>
        <dbReference type="SAM" id="MobiDB-lite"/>
    </source>
</evidence>
<evidence type="ECO:0000256" key="5">
    <source>
        <dbReference type="ARBA" id="ARBA00023054"/>
    </source>
</evidence>
<feature type="region of interest" description="Disordered" evidence="10">
    <location>
        <begin position="1"/>
        <end position="44"/>
    </location>
</feature>
<keyword evidence="5 9" id="KW-0175">Coiled coil</keyword>
<dbReference type="Pfam" id="PF10174">
    <property type="entry name" value="Cast"/>
    <property type="match status" value="1"/>
</dbReference>
<keyword evidence="2" id="KW-0963">Cytoplasm</keyword>
<dbReference type="GO" id="GO:0030424">
    <property type="term" value="C:axon"/>
    <property type="evidence" value="ECO:0007669"/>
    <property type="project" value="UniProtKB-SubCell"/>
</dbReference>
<dbReference type="PANTHER" id="PTHR18861:SF3">
    <property type="entry name" value="ERC PROTEIN 2"/>
    <property type="match status" value="1"/>
</dbReference>
<feature type="compositionally biased region" description="Basic residues" evidence="10">
    <location>
        <begin position="937"/>
        <end position="958"/>
    </location>
</feature>
<dbReference type="InterPro" id="IPR019323">
    <property type="entry name" value="ELKS/CAST"/>
</dbReference>
<evidence type="ECO:0000256" key="3">
    <source>
        <dbReference type="ARBA" id="ARBA00022553"/>
    </source>
</evidence>
<dbReference type="GO" id="GO:0007274">
    <property type="term" value="P:neuromuscular synaptic transmission"/>
    <property type="evidence" value="ECO:0007669"/>
    <property type="project" value="TreeGrafter"/>
</dbReference>
<dbReference type="CTD" id="26059"/>
<dbReference type="GO" id="GO:0048167">
    <property type="term" value="P:regulation of synaptic plasticity"/>
    <property type="evidence" value="ECO:0007669"/>
    <property type="project" value="TreeGrafter"/>
</dbReference>
<evidence type="ECO:0000256" key="2">
    <source>
        <dbReference type="ARBA" id="ARBA00022490"/>
    </source>
</evidence>
<evidence type="ECO:0000313" key="12">
    <source>
        <dbReference type="RefSeq" id="XP_053754006.1"/>
    </source>
</evidence>
<feature type="coiled-coil region" evidence="9">
    <location>
        <begin position="233"/>
        <end position="284"/>
    </location>
</feature>
<gene>
    <name evidence="12" type="primary">ERC2</name>
</gene>
<dbReference type="SUPFAM" id="SSF57997">
    <property type="entry name" value="Tropomyosin"/>
    <property type="match status" value="1"/>
</dbReference>
<dbReference type="RefSeq" id="XP_053754006.1">
    <property type="nucleotide sequence ID" value="XM_053898031.1"/>
</dbReference>
<evidence type="ECO:0000256" key="6">
    <source>
        <dbReference type="ARBA" id="ARBA00023212"/>
    </source>
</evidence>
<dbReference type="Proteomes" id="UP001165780">
    <property type="component" value="Unplaced"/>
</dbReference>
<dbReference type="Gene3D" id="1.10.287.1490">
    <property type="match status" value="1"/>
</dbReference>
<evidence type="ECO:0000256" key="8">
    <source>
        <dbReference type="ARBA" id="ARBA00034106"/>
    </source>
</evidence>
<keyword evidence="7" id="KW-0966">Cell projection</keyword>
<dbReference type="PANTHER" id="PTHR18861">
    <property type="entry name" value="ELKS/RAB6-INTERACTING/CAST PROTEIN"/>
    <property type="match status" value="1"/>
</dbReference>
<dbReference type="GO" id="GO:0048788">
    <property type="term" value="C:cytoskeleton of presynaptic active zone"/>
    <property type="evidence" value="ECO:0007669"/>
    <property type="project" value="TreeGrafter"/>
</dbReference>
<feature type="coiled-coil region" evidence="9">
    <location>
        <begin position="727"/>
        <end position="908"/>
    </location>
</feature>
<reference evidence="12" key="1">
    <citation type="submission" date="2025-08" db="UniProtKB">
        <authorList>
            <consortium name="RefSeq"/>
        </authorList>
    </citation>
    <scope>IDENTIFICATION</scope>
    <source>
        <tissue evidence="12">Whole blood</tissue>
    </source>
</reference>
<keyword evidence="4" id="KW-0770">Synapse</keyword>
<proteinExistence type="predicted"/>
<feature type="region of interest" description="Disordered" evidence="10">
    <location>
        <begin position="937"/>
        <end position="972"/>
    </location>
</feature>
<feature type="compositionally biased region" description="Polar residues" evidence="10">
    <location>
        <begin position="1"/>
        <end position="13"/>
    </location>
</feature>
<feature type="compositionally biased region" description="Low complexity" evidence="10">
    <location>
        <begin position="14"/>
        <end position="25"/>
    </location>
</feature>
<evidence type="ECO:0000256" key="7">
    <source>
        <dbReference type="ARBA" id="ARBA00023273"/>
    </source>
</evidence>
<sequence length="1044" mass="120393">MYGSARTITNLEGSPSRSPRLPRSPRLGHRRTSSGGGGGTGKTLSMENIQSLNAAYATSGPMYLSDHEGVASTTYPKGTMTLGRATNRAVYGGRVTAMGSSPNIASAGLSHTDVLSYTDQHGGLTSSSHHHHHQVPSMLRQVRDSTMLDLQAQLKELQRENDLLRKELDIKDSKLGSSMNSIKTFWSPELKKERVLRKEEAARMSVLKEQMRVSHEENQLLDARRTKHLQLTIQALQDELRTQRDLNHLLQQESGNRGAEHFTIELTEENFRRLQAEHDRQAKELFLLRKTLEEMELRIETQKQTLNARDESIKKLLEMLQSKGLPSKSLEDDNERTRRMAEAESQVSHLEVILDQKEKENIHLREELHRRSQLQPEPAKTKALQTVIEMKDTKIASLERNIRDLEDEIQMLKANGVLNTEDREEEIKQIEVYKSHSKFMKTKIDQLKQELSKKESELLALQTKLETLSNQNSDCKQHIEVLKESLTAKEQRAAILQTEVDALRLRLEEKESFLNKKTKQLQDLTEEKGTLAGEIRDMKDMLEVKERKINVLQKKIENLQEQLRDKDKQLTNLKDRVKSLQTDSSNTDTALATLEEALSEKERIIERLKEQRERDDRERLEEIESFRKENKDLKEKVNALQAELTEKESSLIDLKEHASSLASAGLKRDSKLKSLEIAIEQKKEECSKLEAQLKKAHNIEDDSRMNPEFADRIKQLDKEASYYRDECGKAQAEVDRLLEILKEVENEKNDKDKKIAETLLTFLRHMKDQNKKVANLKHNQQLEKKKNAQLLEEVRRREDSMADNSQHLQIEELMNALEKTRQELDATKARLASTQQSLAEKEAHLANLRIERRKQLEEILEMKQEALLAAISEKDANIALLELSASKKKKTQEEVMALKREKDRLVHQLKQQVGPPAQKTQNRMKLMADNYDEDHHHYHHHHHHHHHRSPGRPQHSNHRPSPDQLAEEQTKGETQLCSNILMIYCSVAHVTGHHHLERSSGLEEELSFPLWRTVLFDLIFPSSSHVIPHGFRYVGQEERGGGEK</sequence>
<keyword evidence="11" id="KW-1185">Reference proteome</keyword>
<keyword evidence="6" id="KW-0206">Cytoskeleton</keyword>
<dbReference type="GeneID" id="109279114"/>
<evidence type="ECO:0000313" key="11">
    <source>
        <dbReference type="Proteomes" id="UP001165780"/>
    </source>
</evidence>
<dbReference type="GO" id="GO:0098882">
    <property type="term" value="F:structural constituent of presynaptic active zone"/>
    <property type="evidence" value="ECO:0007669"/>
    <property type="project" value="TreeGrafter"/>
</dbReference>
<protein>
    <submittedName>
        <fullName evidence="12">ERC protein 2 isoform X5</fullName>
    </submittedName>
</protein>
<organism evidence="11 12">
    <name type="scientific">Panthera pardus</name>
    <name type="common">Leopard</name>
    <name type="synonym">Felis pardus</name>
    <dbReference type="NCBI Taxonomy" id="9691"/>
    <lineage>
        <taxon>Eukaryota</taxon>
        <taxon>Metazoa</taxon>
        <taxon>Chordata</taxon>
        <taxon>Craniata</taxon>
        <taxon>Vertebrata</taxon>
        <taxon>Euteleostomi</taxon>
        <taxon>Mammalia</taxon>
        <taxon>Eutheria</taxon>
        <taxon>Laurasiatheria</taxon>
        <taxon>Carnivora</taxon>
        <taxon>Feliformia</taxon>
        <taxon>Felidae</taxon>
        <taxon>Pantherinae</taxon>
        <taxon>Panthera</taxon>
    </lineage>
</organism>
<evidence type="ECO:0000256" key="1">
    <source>
        <dbReference type="ARBA" id="ARBA00004245"/>
    </source>
</evidence>
<comment type="subcellular location">
    <subcellularLocation>
        <location evidence="1">Cytoplasm</location>
        <location evidence="1">Cytoskeleton</location>
    </subcellularLocation>
    <subcellularLocation>
        <location evidence="8">Presynapse</location>
    </subcellularLocation>
</comment>
<dbReference type="AlphaFoldDB" id="A0A9W2V5N5"/>
<keyword evidence="3" id="KW-0597">Phosphoprotein</keyword>
<evidence type="ECO:0000256" key="9">
    <source>
        <dbReference type="SAM" id="Coils"/>
    </source>
</evidence>
<accession>A0A9W2V5N5</accession>
<feature type="coiled-coil region" evidence="9">
    <location>
        <begin position="147"/>
        <end position="174"/>
    </location>
</feature>
<feature type="coiled-coil region" evidence="9">
    <location>
        <begin position="340"/>
        <end position="699"/>
    </location>
</feature>